<protein>
    <submittedName>
        <fullName evidence="1">Uncharacterized protein</fullName>
    </submittedName>
</protein>
<accession>A0ABN5VD93</accession>
<reference evidence="1 2" key="2">
    <citation type="journal article" date="2023" name="ChemBioChem">
        <title>Acyltransferase Domain Exchange between Two Independent Type I Polyketide Synthases in the Same Producer Strain of Macrolide Antibiotics.</title>
        <authorList>
            <person name="Kudo F."/>
            <person name="Kishikawa K."/>
            <person name="Tsuboi K."/>
            <person name="Kido T."/>
            <person name="Usui T."/>
            <person name="Hashimoto J."/>
            <person name="Shin-Ya K."/>
            <person name="Miyanaga A."/>
            <person name="Eguchi T."/>
        </authorList>
    </citation>
    <scope>NUCLEOTIDE SEQUENCE [LARGE SCALE GENOMIC DNA]</scope>
    <source>
        <strain evidence="1 2">A-8890</strain>
    </source>
</reference>
<sequence>MAGQSGARRDNVTKDLVALTRLWAFDAASPTPAGMPMPPWNRLGVDDFLPVQATAGRGHRAVRGLMSASVFREGQAG</sequence>
<keyword evidence="2" id="KW-1185">Reference proteome</keyword>
<evidence type="ECO:0000313" key="1">
    <source>
        <dbReference type="EMBL" id="BBC31171.1"/>
    </source>
</evidence>
<name>A0ABN5VD93_9ACTN</name>
<gene>
    <name evidence="1" type="ORF">SGFS_024650</name>
</gene>
<organism evidence="1 2">
    <name type="scientific">Streptomyces graminofaciens</name>
    <dbReference type="NCBI Taxonomy" id="68212"/>
    <lineage>
        <taxon>Bacteria</taxon>
        <taxon>Bacillati</taxon>
        <taxon>Actinomycetota</taxon>
        <taxon>Actinomycetes</taxon>
        <taxon>Kitasatosporales</taxon>
        <taxon>Streptomycetaceae</taxon>
        <taxon>Streptomyces</taxon>
    </lineage>
</organism>
<dbReference type="EMBL" id="AP018448">
    <property type="protein sequence ID" value="BBC31171.1"/>
    <property type="molecule type" value="Genomic_DNA"/>
</dbReference>
<evidence type="ECO:0000313" key="2">
    <source>
        <dbReference type="Proteomes" id="UP001321542"/>
    </source>
</evidence>
<dbReference type="Proteomes" id="UP001321542">
    <property type="component" value="Chromosome"/>
</dbReference>
<proteinExistence type="predicted"/>
<reference evidence="1 2" key="1">
    <citation type="journal article" date="2010" name="ChemBioChem">
        <title>Cloning and characterization of the biosynthetic gene cluster of 16-membered macrolide antibiotic FD-891: involvement of a dual functional cytochrome P450 monooxygenase catalyzing epoxidation and hydroxylation.</title>
        <authorList>
            <person name="Kudo F."/>
            <person name="Motegi A."/>
            <person name="Mizoue K."/>
            <person name="Eguchi T."/>
        </authorList>
    </citation>
    <scope>NUCLEOTIDE SEQUENCE [LARGE SCALE GENOMIC DNA]</scope>
    <source>
        <strain evidence="1 2">A-8890</strain>
    </source>
</reference>